<dbReference type="InterPro" id="IPR043502">
    <property type="entry name" value="DNA/RNA_pol_sf"/>
</dbReference>
<dbReference type="InterPro" id="IPR029044">
    <property type="entry name" value="Nucleotide-diphossugar_trans"/>
</dbReference>
<evidence type="ECO:0000313" key="2">
    <source>
        <dbReference type="EMBL" id="MBP1934395.1"/>
    </source>
</evidence>
<keyword evidence="3" id="KW-1185">Reference proteome</keyword>
<dbReference type="Pfam" id="PF00078">
    <property type="entry name" value="RVT_1"/>
    <property type="match status" value="1"/>
</dbReference>
<proteinExistence type="predicted"/>
<dbReference type="GO" id="GO:0003964">
    <property type="term" value="F:RNA-directed DNA polymerase activity"/>
    <property type="evidence" value="ECO:0007669"/>
    <property type="project" value="UniProtKB-KW"/>
</dbReference>
<dbReference type="CDD" id="cd00761">
    <property type="entry name" value="Glyco_tranf_GTA_type"/>
    <property type="match status" value="1"/>
</dbReference>
<dbReference type="InterPro" id="IPR000477">
    <property type="entry name" value="RT_dom"/>
</dbReference>
<protein>
    <submittedName>
        <fullName evidence="2">Group II intron reverse transcriptase/maturase</fullName>
    </submittedName>
</protein>
<sequence>MERTNVNYGVSVITCTNKSRFMKNIFTNYHKQTVNNKELIIILNNDQLNLNEWRQEARKFENVSVYQLSAKVSLGNCLNYAITKAKYNHIAKFDDDDYYAPAYLSDSLHAMQLTNADVVGKRTHFMYLPDSKRLYLRFPTRENQFVSRIQGGTILAKRKVFEKVQFRDVSLGEDNRFYEDCHANGLKIYSTNRFFYVYKRRKRNSNHTWKTNRRRLVHYSRKVGKMKDYKPHVVPPNSRAQKVYTFPTTVVRFDIPQQAVTEAYEQCKRKKTFGIDMESIQKFHSTGMLNHLMEELSSGEYVPFPVQRAYTRTPYGKMRALGIPTVRDHIVQTMLRDYLSSAFKERWHPNSFLRLRGKAAKKAALKAAKKRCLKYDWALILDVKKYGDNIIHRSLMKMLRRHFNSPWVLRYTERMLKVPIQTKNGSLLFRPKKGLPHDNTLSPFLADFYMHEIFDQWMKQHHPNLVFERFMDDIIIHCRSKKEAKSLLSQISRRLSAYRLQINNKKTKIVYCKDRKRKGRYKNVSFQFLENKFRARGKKKKSTVFGPGKNLIFK</sequence>
<dbReference type="InterPro" id="IPR051083">
    <property type="entry name" value="GrpII_Intron_Splice-Mob/Def"/>
</dbReference>
<dbReference type="InterPro" id="IPR043128">
    <property type="entry name" value="Rev_trsase/Diguanyl_cyclase"/>
</dbReference>
<feature type="domain" description="Reverse transcriptase" evidence="1">
    <location>
        <begin position="292"/>
        <end position="526"/>
    </location>
</feature>
<dbReference type="PROSITE" id="PS50878">
    <property type="entry name" value="RT_POL"/>
    <property type="match status" value="1"/>
</dbReference>
<keyword evidence="2" id="KW-0695">RNA-directed DNA polymerase</keyword>
<dbReference type="CDD" id="cd01651">
    <property type="entry name" value="RT_G2_intron"/>
    <property type="match status" value="1"/>
</dbReference>
<gene>
    <name evidence="2" type="ORF">J2Z37_004415</name>
</gene>
<dbReference type="PANTHER" id="PTHR34047">
    <property type="entry name" value="NUCLEAR INTRON MATURASE 1, MITOCHONDRIAL-RELATED"/>
    <property type="match status" value="1"/>
</dbReference>
<dbReference type="Gene3D" id="3.90.550.10">
    <property type="entry name" value="Spore Coat Polysaccharide Biosynthesis Protein SpsA, Chain A"/>
    <property type="match status" value="1"/>
</dbReference>
<comment type="caution">
    <text evidence="2">The sequence shown here is derived from an EMBL/GenBank/DDBJ whole genome shotgun (WGS) entry which is preliminary data.</text>
</comment>
<keyword evidence="2" id="KW-0548">Nucleotidyltransferase</keyword>
<dbReference type="PANTHER" id="PTHR34047:SF3">
    <property type="entry name" value="BLR2052 PROTEIN"/>
    <property type="match status" value="1"/>
</dbReference>
<dbReference type="SUPFAM" id="SSF56672">
    <property type="entry name" value="DNA/RNA polymerases"/>
    <property type="match status" value="1"/>
</dbReference>
<dbReference type="Proteomes" id="UP001519343">
    <property type="component" value="Unassembled WGS sequence"/>
</dbReference>
<accession>A0ABS4GVV5</accession>
<organism evidence="2 3">
    <name type="scientific">Ammoniphilus resinae</name>
    <dbReference type="NCBI Taxonomy" id="861532"/>
    <lineage>
        <taxon>Bacteria</taxon>
        <taxon>Bacillati</taxon>
        <taxon>Bacillota</taxon>
        <taxon>Bacilli</taxon>
        <taxon>Bacillales</taxon>
        <taxon>Paenibacillaceae</taxon>
        <taxon>Aneurinibacillus group</taxon>
        <taxon>Ammoniphilus</taxon>
    </lineage>
</organism>
<dbReference type="Gene3D" id="3.30.70.270">
    <property type="match status" value="1"/>
</dbReference>
<dbReference type="RefSeq" id="WP_209812389.1">
    <property type="nucleotide sequence ID" value="NZ_JAGGKT010000020.1"/>
</dbReference>
<evidence type="ECO:0000259" key="1">
    <source>
        <dbReference type="PROSITE" id="PS50878"/>
    </source>
</evidence>
<dbReference type="InterPro" id="IPR001173">
    <property type="entry name" value="Glyco_trans_2-like"/>
</dbReference>
<dbReference type="SUPFAM" id="SSF53448">
    <property type="entry name" value="Nucleotide-diphospho-sugar transferases"/>
    <property type="match status" value="1"/>
</dbReference>
<name>A0ABS4GVV5_9BACL</name>
<dbReference type="Pfam" id="PF00535">
    <property type="entry name" value="Glycos_transf_2"/>
    <property type="match status" value="1"/>
</dbReference>
<reference evidence="2 3" key="1">
    <citation type="submission" date="2021-03" db="EMBL/GenBank/DDBJ databases">
        <title>Genomic Encyclopedia of Type Strains, Phase IV (KMG-IV): sequencing the most valuable type-strain genomes for metagenomic binning, comparative biology and taxonomic classification.</title>
        <authorList>
            <person name="Goeker M."/>
        </authorList>
    </citation>
    <scope>NUCLEOTIDE SEQUENCE [LARGE SCALE GENOMIC DNA]</scope>
    <source>
        <strain evidence="2 3">DSM 24738</strain>
    </source>
</reference>
<dbReference type="EMBL" id="JAGGKT010000020">
    <property type="protein sequence ID" value="MBP1934395.1"/>
    <property type="molecule type" value="Genomic_DNA"/>
</dbReference>
<evidence type="ECO:0000313" key="3">
    <source>
        <dbReference type="Proteomes" id="UP001519343"/>
    </source>
</evidence>
<keyword evidence="2" id="KW-0808">Transferase</keyword>